<dbReference type="InterPro" id="IPR016305">
    <property type="entry name" value="Mannose-6-P_Isomerase"/>
</dbReference>
<evidence type="ECO:0000256" key="1">
    <source>
        <dbReference type="ARBA" id="ARBA00000757"/>
    </source>
</evidence>
<dbReference type="RefSeq" id="XP_062656629.1">
    <property type="nucleotide sequence ID" value="XM_062806086.1"/>
</dbReference>
<dbReference type="PANTHER" id="PTHR10309">
    <property type="entry name" value="MANNOSE-6-PHOSPHATE ISOMERASE"/>
    <property type="match status" value="1"/>
</dbReference>
<dbReference type="GeneID" id="87843034"/>
<dbReference type="Gene3D" id="1.10.441.10">
    <property type="entry name" value="Phosphomannose Isomerase, domain 2"/>
    <property type="match status" value="1"/>
</dbReference>
<evidence type="ECO:0000256" key="6">
    <source>
        <dbReference type="ARBA" id="ARBA00011956"/>
    </source>
</evidence>
<evidence type="ECO:0000256" key="10">
    <source>
        <dbReference type="ARBA" id="ARBA00023235"/>
    </source>
</evidence>
<dbReference type="AlphaFoldDB" id="A0AAE0HB73"/>
<accession>A0AAE0HB73</accession>
<evidence type="ECO:0000259" key="14">
    <source>
        <dbReference type="Pfam" id="PF20511"/>
    </source>
</evidence>
<comment type="caution">
    <text evidence="15">The sequence shown here is derived from an EMBL/GenBank/DDBJ whole genome shotgun (WGS) entry which is preliminary data.</text>
</comment>
<sequence length="541" mass="59115">MDPTNSNPTNSGPPPASAVSPALLDGEAPNQSWTLTGQPIVDGKYLDPSTGEIKTHTGLSKGGPPSISVYWQNRLDTGRGDQFHVISKTVARAGNINEYIIRVGDLLRTGACKLDSLNATRYNVYLVVTSELSQGGFHRVFQLSGTCNNYPWGKQGQQSLAAQLCKKTIKDFEIKDDEFYSEMWFGDYPDFPARVLKTGELLKDVLDRDKERLLGKKVIDELGGQLPFLPKILSIAKALPLQIHPNKQLAAKLHAKDPENFTDPNHKPEIAVALSKFEVFAGFKPLSEIEPLFKLPALHSFVPPNTTHWTDQTLRAVTRNLLKADDATIKSTQHRLLSTPQSDLGNNNAAYILNLLPRLQTQHGPADPGALVALTCTNFMTLQPGEALYIPADGVHAYLGGDIVECMARSNNVLNAGFCPRAERNSIDLFADTLTFDKAHSRGDVVLPGVEAGRSGVGRTRVYRPPMSEFDMLRVELGVGEGDEIGEGEGPGVMVVTRGGGRMYADGERFELGEGAIYFVAPGVKVRWETEMGMEVYMAVV</sequence>
<evidence type="ECO:0000256" key="2">
    <source>
        <dbReference type="ARBA" id="ARBA00001947"/>
    </source>
</evidence>
<keyword evidence="10" id="KW-0413">Isomerase</keyword>
<name>A0AAE0HB73_9PEZI</name>
<dbReference type="InterPro" id="IPR046457">
    <property type="entry name" value="PMI_typeI_cat"/>
</dbReference>
<evidence type="ECO:0000256" key="4">
    <source>
        <dbReference type="ARBA" id="ARBA00004666"/>
    </source>
</evidence>
<dbReference type="InterPro" id="IPR001250">
    <property type="entry name" value="Man6P_Isoase-1"/>
</dbReference>
<evidence type="ECO:0000313" key="16">
    <source>
        <dbReference type="Proteomes" id="UP001278766"/>
    </source>
</evidence>
<reference evidence="15" key="2">
    <citation type="submission" date="2023-06" db="EMBL/GenBank/DDBJ databases">
        <authorList>
            <consortium name="Lawrence Berkeley National Laboratory"/>
            <person name="Haridas S."/>
            <person name="Hensen N."/>
            <person name="Bonometti L."/>
            <person name="Westerberg I."/>
            <person name="Brannstrom I.O."/>
            <person name="Guillou S."/>
            <person name="Cros-Aarteil S."/>
            <person name="Calhoun S."/>
            <person name="Kuo A."/>
            <person name="Mondo S."/>
            <person name="Pangilinan J."/>
            <person name="Riley R."/>
            <person name="Labutti K."/>
            <person name="Andreopoulos B."/>
            <person name="Lipzen A."/>
            <person name="Chen C."/>
            <person name="Yanf M."/>
            <person name="Daum C."/>
            <person name="Ng V."/>
            <person name="Clum A."/>
            <person name="Steindorff A."/>
            <person name="Ohm R."/>
            <person name="Martin F."/>
            <person name="Silar P."/>
            <person name="Natvig D."/>
            <person name="Lalanne C."/>
            <person name="Gautier V."/>
            <person name="Ament-Velasquez S.L."/>
            <person name="Kruys A."/>
            <person name="Hutchinson M.I."/>
            <person name="Powell A.J."/>
            <person name="Barry K."/>
            <person name="Miller A.N."/>
            <person name="Grigoriev I.V."/>
            <person name="Debuchy R."/>
            <person name="Gladieux P."/>
            <person name="Thoren M.H."/>
            <person name="Johannesson H."/>
        </authorList>
    </citation>
    <scope>NUCLEOTIDE SEQUENCE</scope>
    <source>
        <strain evidence="15">CBS 168.71</strain>
    </source>
</reference>
<dbReference type="EC" id="5.3.1.8" evidence="6"/>
<keyword evidence="16" id="KW-1185">Reference proteome</keyword>
<dbReference type="SUPFAM" id="SSF51182">
    <property type="entry name" value="RmlC-like cupins"/>
    <property type="match status" value="1"/>
</dbReference>
<evidence type="ECO:0000256" key="11">
    <source>
        <dbReference type="ARBA" id="ARBA00029741"/>
    </source>
</evidence>
<dbReference type="InterPro" id="IPR011051">
    <property type="entry name" value="RmlC_Cupin_sf"/>
</dbReference>
<feature type="domain" description="Phosphomannose isomerase type I catalytic" evidence="14">
    <location>
        <begin position="140"/>
        <end position="286"/>
    </location>
</feature>
<evidence type="ECO:0000256" key="13">
    <source>
        <dbReference type="SAM" id="MobiDB-lite"/>
    </source>
</evidence>
<dbReference type="Proteomes" id="UP001278766">
    <property type="component" value="Unassembled WGS sequence"/>
</dbReference>
<evidence type="ECO:0000313" key="15">
    <source>
        <dbReference type="EMBL" id="KAK3293115.1"/>
    </source>
</evidence>
<feature type="region of interest" description="Disordered" evidence="13">
    <location>
        <begin position="1"/>
        <end position="30"/>
    </location>
</feature>
<organism evidence="15 16">
    <name type="scientific">Chaetomium fimeti</name>
    <dbReference type="NCBI Taxonomy" id="1854472"/>
    <lineage>
        <taxon>Eukaryota</taxon>
        <taxon>Fungi</taxon>
        <taxon>Dikarya</taxon>
        <taxon>Ascomycota</taxon>
        <taxon>Pezizomycotina</taxon>
        <taxon>Sordariomycetes</taxon>
        <taxon>Sordariomycetidae</taxon>
        <taxon>Sordariales</taxon>
        <taxon>Chaetomiaceae</taxon>
        <taxon>Chaetomium</taxon>
    </lineage>
</organism>
<dbReference type="GO" id="GO:0005829">
    <property type="term" value="C:cytosol"/>
    <property type="evidence" value="ECO:0007669"/>
    <property type="project" value="TreeGrafter"/>
</dbReference>
<dbReference type="PANTHER" id="PTHR10309:SF4">
    <property type="entry name" value="MANNOSE-6-PHOSPHATE ISOMERASE"/>
    <property type="match status" value="1"/>
</dbReference>
<comment type="pathway">
    <text evidence="4">Nucleotide-sugar biosynthesis; GDP-alpha-D-mannose biosynthesis; alpha-D-mannose 1-phosphate from D-fructose 6-phosphate: step 1/2.</text>
</comment>
<dbReference type="Gene3D" id="2.60.120.10">
    <property type="entry name" value="Jelly Rolls"/>
    <property type="match status" value="2"/>
</dbReference>
<comment type="cofactor">
    <cofactor evidence="2">
        <name>Zn(2+)</name>
        <dbReference type="ChEBI" id="CHEBI:29105"/>
    </cofactor>
</comment>
<evidence type="ECO:0000256" key="3">
    <source>
        <dbReference type="ARBA" id="ARBA00002564"/>
    </source>
</evidence>
<comment type="function">
    <text evidence="3">Involved in the synthesis of the GDP-mannose and dolichol-phosphate-mannose required for a number of critical mannosyl transfer reactions.</text>
</comment>
<dbReference type="InterPro" id="IPR014710">
    <property type="entry name" value="RmlC-like_jellyroll"/>
</dbReference>
<comment type="catalytic activity">
    <reaction evidence="1">
        <text>D-mannose 6-phosphate = D-fructose 6-phosphate</text>
        <dbReference type="Rhea" id="RHEA:12356"/>
        <dbReference type="ChEBI" id="CHEBI:58735"/>
        <dbReference type="ChEBI" id="CHEBI:61527"/>
        <dbReference type="EC" id="5.3.1.8"/>
    </reaction>
</comment>
<dbReference type="EMBL" id="JAUEPN010000006">
    <property type="protein sequence ID" value="KAK3293115.1"/>
    <property type="molecule type" value="Genomic_DNA"/>
</dbReference>
<protein>
    <recommendedName>
        <fullName evidence="7">Mannose-6-phosphate isomerase</fullName>
        <ecNumber evidence="6">5.3.1.8</ecNumber>
    </recommendedName>
    <alternativeName>
        <fullName evidence="11">Phosphohexomutase</fullName>
    </alternativeName>
    <alternativeName>
        <fullName evidence="12">Phosphomannose isomerase</fullName>
    </alternativeName>
</protein>
<evidence type="ECO:0000256" key="12">
    <source>
        <dbReference type="ARBA" id="ARBA00030762"/>
    </source>
</evidence>
<gene>
    <name evidence="15" type="ORF">B0H64DRAFT_434366</name>
</gene>
<evidence type="ECO:0000256" key="7">
    <source>
        <dbReference type="ARBA" id="ARBA00018236"/>
    </source>
</evidence>
<dbReference type="PRINTS" id="PR00714">
    <property type="entry name" value="MAN6PISMRASE"/>
</dbReference>
<dbReference type="GO" id="GO:0005975">
    <property type="term" value="P:carbohydrate metabolic process"/>
    <property type="evidence" value="ECO:0007669"/>
    <property type="project" value="InterPro"/>
</dbReference>
<reference evidence="15" key="1">
    <citation type="journal article" date="2023" name="Mol. Phylogenet. Evol.">
        <title>Genome-scale phylogeny and comparative genomics of the fungal order Sordariales.</title>
        <authorList>
            <person name="Hensen N."/>
            <person name="Bonometti L."/>
            <person name="Westerberg I."/>
            <person name="Brannstrom I.O."/>
            <person name="Guillou S."/>
            <person name="Cros-Aarteil S."/>
            <person name="Calhoun S."/>
            <person name="Haridas S."/>
            <person name="Kuo A."/>
            <person name="Mondo S."/>
            <person name="Pangilinan J."/>
            <person name="Riley R."/>
            <person name="LaButti K."/>
            <person name="Andreopoulos B."/>
            <person name="Lipzen A."/>
            <person name="Chen C."/>
            <person name="Yan M."/>
            <person name="Daum C."/>
            <person name="Ng V."/>
            <person name="Clum A."/>
            <person name="Steindorff A."/>
            <person name="Ohm R.A."/>
            <person name="Martin F."/>
            <person name="Silar P."/>
            <person name="Natvig D.O."/>
            <person name="Lalanne C."/>
            <person name="Gautier V."/>
            <person name="Ament-Velasquez S.L."/>
            <person name="Kruys A."/>
            <person name="Hutchinson M.I."/>
            <person name="Powell A.J."/>
            <person name="Barry K."/>
            <person name="Miller A.N."/>
            <person name="Grigoriev I.V."/>
            <person name="Debuchy R."/>
            <person name="Gladieux P."/>
            <person name="Hiltunen Thoren M."/>
            <person name="Johannesson H."/>
        </authorList>
    </citation>
    <scope>NUCLEOTIDE SEQUENCE</scope>
    <source>
        <strain evidence="15">CBS 168.71</strain>
    </source>
</reference>
<dbReference type="CDD" id="cd07011">
    <property type="entry name" value="cupin_PMI_type_I_N"/>
    <property type="match status" value="1"/>
</dbReference>
<comment type="similarity">
    <text evidence="5">Belongs to the mannose-6-phosphate isomerase type 1 family.</text>
</comment>
<feature type="compositionally biased region" description="Low complexity" evidence="13">
    <location>
        <begin position="1"/>
        <end position="10"/>
    </location>
</feature>
<proteinExistence type="inferred from homology"/>
<evidence type="ECO:0000256" key="8">
    <source>
        <dbReference type="ARBA" id="ARBA00022723"/>
    </source>
</evidence>
<evidence type="ECO:0000256" key="9">
    <source>
        <dbReference type="ARBA" id="ARBA00022833"/>
    </source>
</evidence>
<keyword evidence="8" id="KW-0479">Metal-binding</keyword>
<dbReference type="Pfam" id="PF20511">
    <property type="entry name" value="PMI_typeI_cat"/>
    <property type="match status" value="1"/>
</dbReference>
<dbReference type="GO" id="GO:0008270">
    <property type="term" value="F:zinc ion binding"/>
    <property type="evidence" value="ECO:0007669"/>
    <property type="project" value="InterPro"/>
</dbReference>
<dbReference type="GO" id="GO:0004476">
    <property type="term" value="F:mannose-6-phosphate isomerase activity"/>
    <property type="evidence" value="ECO:0007669"/>
    <property type="project" value="UniProtKB-EC"/>
</dbReference>
<dbReference type="GO" id="GO:0009298">
    <property type="term" value="P:GDP-mannose biosynthetic process"/>
    <property type="evidence" value="ECO:0007669"/>
    <property type="project" value="InterPro"/>
</dbReference>
<keyword evidence="9" id="KW-0862">Zinc</keyword>
<dbReference type="NCBIfam" id="TIGR00218">
    <property type="entry name" value="manA"/>
    <property type="match status" value="1"/>
</dbReference>
<evidence type="ECO:0000256" key="5">
    <source>
        <dbReference type="ARBA" id="ARBA00010772"/>
    </source>
</evidence>